<dbReference type="Proteomes" id="UP000027980">
    <property type="component" value="Chromosome"/>
</dbReference>
<accession>A0A075LQS3</accession>
<evidence type="ECO:0000256" key="3">
    <source>
        <dbReference type="ARBA" id="ARBA00022989"/>
    </source>
</evidence>
<proteinExistence type="predicted"/>
<dbReference type="InterPro" id="IPR002810">
    <property type="entry name" value="NfeD-like_C"/>
</dbReference>
<gene>
    <name evidence="7" type="ORF">GZ22_09300</name>
</gene>
<evidence type="ECO:0000259" key="6">
    <source>
        <dbReference type="Pfam" id="PF01957"/>
    </source>
</evidence>
<dbReference type="OrthoDB" id="9806253at2"/>
<dbReference type="Gene3D" id="2.40.50.140">
    <property type="entry name" value="Nucleic acid-binding proteins"/>
    <property type="match status" value="1"/>
</dbReference>
<dbReference type="InterPro" id="IPR052165">
    <property type="entry name" value="Membrane_assoc_protease"/>
</dbReference>
<dbReference type="PANTHER" id="PTHR33507">
    <property type="entry name" value="INNER MEMBRANE PROTEIN YBBJ"/>
    <property type="match status" value="1"/>
</dbReference>
<feature type="transmembrane region" description="Helical" evidence="5">
    <location>
        <begin position="78"/>
        <end position="96"/>
    </location>
</feature>
<sequence length="213" mass="23283">MCMLDYNWLPVFMTGLGTMFLIGEILVKTKGILFLLGAGFISTFFISYLDPSAIWYMLPLYFVGMLLIVIDGKLLNDGTLSVIGLLTMLLTVGFTAPNWTAGIYAIIGVILGAVGSFVFLKAFPKRDMWGKIALLDTLSSEKGYNSMNETYAALVGQEGEAVTPMRPSGTVRVDGRELSAITDGKWLDRGSRIKVTNVSGARIMVEKVEENTN</sequence>
<feature type="transmembrane region" description="Helical" evidence="5">
    <location>
        <begin position="54"/>
        <end position="71"/>
    </location>
</feature>
<feature type="transmembrane region" description="Helical" evidence="5">
    <location>
        <begin position="102"/>
        <end position="123"/>
    </location>
</feature>
<dbReference type="SUPFAM" id="SSF141322">
    <property type="entry name" value="NfeD domain-like"/>
    <property type="match status" value="1"/>
</dbReference>
<evidence type="ECO:0000313" key="7">
    <source>
        <dbReference type="EMBL" id="AIF66813.1"/>
    </source>
</evidence>
<evidence type="ECO:0000256" key="5">
    <source>
        <dbReference type="SAM" id="Phobius"/>
    </source>
</evidence>
<reference evidence="7 8" key="1">
    <citation type="submission" date="2014-07" db="EMBL/GenBank/DDBJ databases">
        <title>Complete genome sequence of a moderately halophilic bacterium Terribacillus aidingensis MP602, isolated from Cryptomeria fortunei in Tianmu mountain in China.</title>
        <authorList>
            <person name="Wang Y."/>
            <person name="Lu P."/>
            <person name="Zhang L."/>
        </authorList>
    </citation>
    <scope>NUCLEOTIDE SEQUENCE [LARGE SCALE GENOMIC DNA]</scope>
    <source>
        <strain evidence="7 8">MP602</strain>
    </source>
</reference>
<organism evidence="7 8">
    <name type="scientific">Terribacillus saccharophilus</name>
    <dbReference type="NCBI Taxonomy" id="361277"/>
    <lineage>
        <taxon>Bacteria</taxon>
        <taxon>Bacillati</taxon>
        <taxon>Bacillota</taxon>
        <taxon>Bacilli</taxon>
        <taxon>Bacillales</taxon>
        <taxon>Bacillaceae</taxon>
        <taxon>Terribacillus</taxon>
    </lineage>
</organism>
<evidence type="ECO:0000256" key="1">
    <source>
        <dbReference type="ARBA" id="ARBA00004141"/>
    </source>
</evidence>
<dbReference type="AlphaFoldDB" id="A0A075LQS3"/>
<dbReference type="EMBL" id="CP008876">
    <property type="protein sequence ID" value="AIF66813.1"/>
    <property type="molecule type" value="Genomic_DNA"/>
</dbReference>
<dbReference type="Pfam" id="PF01957">
    <property type="entry name" value="NfeD"/>
    <property type="match status" value="1"/>
</dbReference>
<feature type="transmembrane region" description="Helical" evidence="5">
    <location>
        <begin position="6"/>
        <end position="27"/>
    </location>
</feature>
<dbReference type="PANTHER" id="PTHR33507:SF3">
    <property type="entry name" value="INNER MEMBRANE PROTEIN YBBJ"/>
    <property type="match status" value="1"/>
</dbReference>
<dbReference type="HOGENOM" id="CLU_087257_2_1_9"/>
<name>A0A075LQS3_9BACI</name>
<evidence type="ECO:0000313" key="8">
    <source>
        <dbReference type="Proteomes" id="UP000027980"/>
    </source>
</evidence>
<evidence type="ECO:0000256" key="4">
    <source>
        <dbReference type="ARBA" id="ARBA00023136"/>
    </source>
</evidence>
<dbReference type="InterPro" id="IPR012340">
    <property type="entry name" value="NA-bd_OB-fold"/>
</dbReference>
<keyword evidence="3 5" id="KW-1133">Transmembrane helix</keyword>
<feature type="transmembrane region" description="Helical" evidence="5">
    <location>
        <begin position="32"/>
        <end position="48"/>
    </location>
</feature>
<evidence type="ECO:0000256" key="2">
    <source>
        <dbReference type="ARBA" id="ARBA00022692"/>
    </source>
</evidence>
<keyword evidence="2 5" id="KW-0812">Transmembrane</keyword>
<comment type="subcellular location">
    <subcellularLocation>
        <location evidence="1">Membrane</location>
        <topology evidence="1">Multi-pass membrane protein</topology>
    </subcellularLocation>
</comment>
<protein>
    <recommendedName>
        <fullName evidence="6">NfeD-like C-terminal domain-containing protein</fullName>
    </recommendedName>
</protein>
<feature type="domain" description="NfeD-like C-terminal" evidence="6">
    <location>
        <begin position="152"/>
        <end position="207"/>
    </location>
</feature>
<dbReference type="GO" id="GO:0005886">
    <property type="term" value="C:plasma membrane"/>
    <property type="evidence" value="ECO:0007669"/>
    <property type="project" value="TreeGrafter"/>
</dbReference>
<keyword evidence="4 5" id="KW-0472">Membrane</keyword>
<dbReference type="KEGG" id="tap:GZ22_09300"/>